<evidence type="ECO:0000313" key="2">
    <source>
        <dbReference type="Proteomes" id="UP000031760"/>
    </source>
</evidence>
<name>W8VXF8_9FLAO</name>
<dbReference type="AlphaFoldDB" id="W8VXF8"/>
<organism evidence="1 2">
    <name type="scientific">Nonlabens marinus S1-08</name>
    <dbReference type="NCBI Taxonomy" id="1454201"/>
    <lineage>
        <taxon>Bacteria</taxon>
        <taxon>Pseudomonadati</taxon>
        <taxon>Bacteroidota</taxon>
        <taxon>Flavobacteriia</taxon>
        <taxon>Flavobacteriales</taxon>
        <taxon>Flavobacteriaceae</taxon>
        <taxon>Nonlabens</taxon>
    </lineage>
</organism>
<dbReference type="Gene3D" id="2.60.40.1120">
    <property type="entry name" value="Carboxypeptidase-like, regulatory domain"/>
    <property type="match status" value="1"/>
</dbReference>
<reference evidence="1 2" key="1">
    <citation type="journal article" date="2014" name="Proc. Natl. Acad. Sci. U.S.A.">
        <title>Functional characterization of flavobacteria rhodopsins reveals a unique class of light-driven chloride pump in bacteria.</title>
        <authorList>
            <person name="Yoshizawa S."/>
            <person name="Kumagai Y."/>
            <person name="Kim H."/>
            <person name="Ogura Y."/>
            <person name="Hayashi T."/>
            <person name="Iwasaki W."/>
            <person name="DeLong E.F."/>
            <person name="Kogure K."/>
        </authorList>
    </citation>
    <scope>NUCLEOTIDE SEQUENCE [LARGE SCALE GENOMIC DNA]</scope>
    <source>
        <strain evidence="1 2">S1-08</strain>
    </source>
</reference>
<dbReference type="HOGENOM" id="CLU_996899_0_0_10"/>
<dbReference type="OrthoDB" id="1144164at2"/>
<protein>
    <submittedName>
        <fullName evidence="1">TonB-dependent receptor</fullName>
    </submittedName>
</protein>
<dbReference type="Pfam" id="PF13715">
    <property type="entry name" value="CarbopepD_reg_2"/>
    <property type="match status" value="1"/>
</dbReference>
<sequence length="279" mass="32295">MNYLAFSQVYKGVVLENETPILGATVSVKGTNVITQTDFDGKFEITVPEGFNILLFSLSGYEVVEYELENNAFITVNMQTFRERGIWMSIGSFSDLSFAPYGISISNGQEEQNLMHFESFQEKISLKLAIATDFADNLTYETKFTYYNSLFSKVFFNNSIEYIKKDYSNFQFEAYNLSSNVTSLNFINSLLTTKIGIQSFNNYKGFGGAIGIERHHYNLQLQYGAQLGYWNKYLTYAVYYRMFLINDKLSFIANYDRINRTNFFEAGLLFMFKTSKHKY</sequence>
<gene>
    <name evidence="1" type="ORF">NMS_1843</name>
</gene>
<keyword evidence="1" id="KW-0675">Receptor</keyword>
<dbReference type="KEGG" id="nmf:NMS_1843"/>
<accession>W8VXF8</accession>
<evidence type="ECO:0000313" key="1">
    <source>
        <dbReference type="EMBL" id="BAO55852.1"/>
    </source>
</evidence>
<proteinExistence type="predicted"/>
<keyword evidence="2" id="KW-1185">Reference proteome</keyword>
<dbReference type="EMBL" id="AP014548">
    <property type="protein sequence ID" value="BAO55852.1"/>
    <property type="molecule type" value="Genomic_DNA"/>
</dbReference>
<dbReference type="InterPro" id="IPR008969">
    <property type="entry name" value="CarboxyPept-like_regulatory"/>
</dbReference>
<dbReference type="STRING" id="1454201.NMS_1843"/>
<dbReference type="Proteomes" id="UP000031760">
    <property type="component" value="Chromosome"/>
</dbReference>
<dbReference type="SUPFAM" id="SSF49464">
    <property type="entry name" value="Carboxypeptidase regulatory domain-like"/>
    <property type="match status" value="1"/>
</dbReference>